<dbReference type="InterPro" id="IPR042529">
    <property type="entry name" value="IF_2B-like_C"/>
</dbReference>
<evidence type="ECO:0000256" key="1">
    <source>
        <dbReference type="RuleBase" id="RU003814"/>
    </source>
</evidence>
<dbReference type="Gene3D" id="3.40.50.10470">
    <property type="entry name" value="Translation initiation factor eif-2b, domain 2"/>
    <property type="match status" value="1"/>
</dbReference>
<dbReference type="GO" id="GO:0019509">
    <property type="term" value="P:L-methionine salvage from methylthioadenosine"/>
    <property type="evidence" value="ECO:0007669"/>
    <property type="project" value="TreeGrafter"/>
</dbReference>
<protein>
    <submittedName>
        <fullName evidence="2">Initiation factor 2B-like protein, translation initiation factor eIF-2B subunit delta</fullName>
    </submittedName>
</protein>
<evidence type="ECO:0000313" key="2">
    <source>
        <dbReference type="EMBL" id="AKQ03592.1"/>
    </source>
</evidence>
<dbReference type="GO" id="GO:0046523">
    <property type="term" value="F:S-methyl-5-thioribose-1-phosphate isomerase activity"/>
    <property type="evidence" value="ECO:0007669"/>
    <property type="project" value="TreeGrafter"/>
</dbReference>
<reference evidence="2" key="1">
    <citation type="journal article" date="2015" name="ISME J.">
        <title>Aquifer environment selects for microbial species cohorts in sediment and groundwater.</title>
        <authorList>
            <person name="Hug L.A."/>
            <person name="Thomas B.C."/>
            <person name="Brown C.T."/>
            <person name="Frischkorn K.R."/>
            <person name="Williams K.H."/>
            <person name="Tringe S.G."/>
            <person name="Banfield J.F."/>
        </authorList>
    </citation>
    <scope>NUCLEOTIDE SEQUENCE</scope>
</reference>
<organism evidence="2">
    <name type="scientific">uncultured candidate division Zixibacteria bacterium Rifle_16ft_4_minimus_38126</name>
    <dbReference type="NCBI Taxonomy" id="1665171"/>
    <lineage>
        <taxon>Bacteria</taxon>
        <taxon>Pseudomonadati</taxon>
    </lineage>
</organism>
<dbReference type="EMBL" id="KT007017">
    <property type="protein sequence ID" value="AKQ03592.1"/>
    <property type="molecule type" value="Genomic_DNA"/>
</dbReference>
<dbReference type="InterPro" id="IPR037171">
    <property type="entry name" value="NagB/RpiA_transferase-like"/>
</dbReference>
<keyword evidence="2" id="KW-0396">Initiation factor</keyword>
<dbReference type="GO" id="GO:0003743">
    <property type="term" value="F:translation initiation factor activity"/>
    <property type="evidence" value="ECO:0007669"/>
    <property type="project" value="UniProtKB-KW"/>
</dbReference>
<dbReference type="SUPFAM" id="SSF100950">
    <property type="entry name" value="NagB/RpiA/CoA transferase-like"/>
    <property type="match status" value="1"/>
</dbReference>
<sequence length="304" mass="33950">MYQELLEELRKDHISGASELAHKAARVLGLFCQEWSVKTREEFVQHFTGLAREIVRAQREITPVFNLANQSLNTLKSFSPKKETREMADLLLDYVTKFEKTSSQALELIWQQGAELMPSKSVVMTFSSSGSVLGILRQAHSVGKPKEVFICESRPLLEGRRLARMLAEESVKVKLIIDAAAGYFIPRVDLVLVGADSISETNFVNKIGTYALALLAQRHKKPVWVASEETKFVSQEARGNPAIGGDPAEIWQQSPAGVSCLNPYFELIPLDLVEKIITNQGILTPKEVPNFIRQFPLASELVEL</sequence>
<keyword evidence="2" id="KW-0648">Protein biosynthesis</keyword>
<dbReference type="AlphaFoldDB" id="A0A0H4TAV4"/>
<dbReference type="InterPro" id="IPR000649">
    <property type="entry name" value="IF-2B-related"/>
</dbReference>
<dbReference type="InterPro" id="IPR027363">
    <property type="entry name" value="M1Pi_N"/>
</dbReference>
<accession>A0A0H4TAV4</accession>
<comment type="similarity">
    <text evidence="1">Belongs to the eIF-2B alpha/beta/delta subunits family.</text>
</comment>
<dbReference type="PANTHER" id="PTHR43475">
    <property type="entry name" value="METHYLTHIORIBOSE-1-PHOSPHATE ISOMERASE"/>
    <property type="match status" value="1"/>
</dbReference>
<proteinExistence type="inferred from homology"/>
<dbReference type="Pfam" id="PF01008">
    <property type="entry name" value="IF-2B"/>
    <property type="match status" value="1"/>
</dbReference>
<name>A0A0H4TAV4_UNCZI</name>
<dbReference type="PANTHER" id="PTHR43475:SF3">
    <property type="entry name" value="TRANSLATION INITIATION FACTOR EIF-2B SUBUNIT FAMILY PROTEIN (AFU_ORTHOLOGUE AFUA_2G14290)"/>
    <property type="match status" value="1"/>
</dbReference>
<dbReference type="Gene3D" id="1.20.120.420">
    <property type="entry name" value="translation initiation factor eif-2b, domain 1"/>
    <property type="match status" value="1"/>
</dbReference>